<proteinExistence type="predicted"/>
<dbReference type="InterPro" id="IPR017946">
    <property type="entry name" value="PLC-like_Pdiesterase_TIM-brl"/>
</dbReference>
<reference evidence="1" key="1">
    <citation type="journal article" date="2014" name="Front. Microbiol.">
        <title>High frequency of phylogenetically diverse reductive dehalogenase-homologous genes in deep subseafloor sedimentary metagenomes.</title>
        <authorList>
            <person name="Kawai M."/>
            <person name="Futagami T."/>
            <person name="Toyoda A."/>
            <person name="Takaki Y."/>
            <person name="Nishi S."/>
            <person name="Hori S."/>
            <person name="Arai W."/>
            <person name="Tsubouchi T."/>
            <person name="Morono Y."/>
            <person name="Uchiyama I."/>
            <person name="Ito T."/>
            <person name="Fujiyama A."/>
            <person name="Inagaki F."/>
            <person name="Takami H."/>
        </authorList>
    </citation>
    <scope>NUCLEOTIDE SEQUENCE</scope>
    <source>
        <strain evidence="1">Expedition CK06-06</strain>
    </source>
</reference>
<gene>
    <name evidence="1" type="ORF">S03H2_38284</name>
</gene>
<evidence type="ECO:0000313" key="1">
    <source>
        <dbReference type="EMBL" id="GAH55044.1"/>
    </source>
</evidence>
<comment type="caution">
    <text evidence="1">The sequence shown here is derived from an EMBL/GenBank/DDBJ whole genome shotgun (WGS) entry which is preliminary data.</text>
</comment>
<dbReference type="EMBL" id="BARU01023604">
    <property type="protein sequence ID" value="GAH55044.1"/>
    <property type="molecule type" value="Genomic_DNA"/>
</dbReference>
<organism evidence="1">
    <name type="scientific">marine sediment metagenome</name>
    <dbReference type="NCBI Taxonomy" id="412755"/>
    <lineage>
        <taxon>unclassified sequences</taxon>
        <taxon>metagenomes</taxon>
        <taxon>ecological metagenomes</taxon>
    </lineage>
</organism>
<protein>
    <recommendedName>
        <fullName evidence="2">Amidohydrolase-related domain-containing protein</fullName>
    </recommendedName>
</protein>
<name>X1HMJ3_9ZZZZ</name>
<evidence type="ECO:0008006" key="2">
    <source>
        <dbReference type="Google" id="ProtNLM"/>
    </source>
</evidence>
<dbReference type="SUPFAM" id="SSF51695">
    <property type="entry name" value="PLC-like phosphodiesterases"/>
    <property type="match status" value="1"/>
</dbReference>
<sequence length="110" mass="12787">LLFGGPKGEIRRIINEVEEAGISVSYINLNVWHIFLALEEEQRGWQGAVDEDLDIDWKLIEFLKKTDLLVTVGHVNDPFLMEQLMRVRDLIWGIMSDYPERVVSAYNLKN</sequence>
<accession>X1HMJ3</accession>
<dbReference type="AlphaFoldDB" id="X1HMJ3"/>
<feature type="non-terminal residue" evidence="1">
    <location>
        <position position="1"/>
    </location>
</feature>
<dbReference type="GO" id="GO:0006629">
    <property type="term" value="P:lipid metabolic process"/>
    <property type="evidence" value="ECO:0007669"/>
    <property type="project" value="InterPro"/>
</dbReference>
<dbReference type="GO" id="GO:0008081">
    <property type="term" value="F:phosphoric diester hydrolase activity"/>
    <property type="evidence" value="ECO:0007669"/>
    <property type="project" value="InterPro"/>
</dbReference>